<reference evidence="1" key="1">
    <citation type="submission" date="2014-09" db="EMBL/GenBank/DDBJ databases">
        <title>Genome sequence of the luminous mushroom Mycena chlorophos for searching fungal bioluminescence genes.</title>
        <authorList>
            <person name="Tanaka Y."/>
            <person name="Kasuga D."/>
            <person name="Oba Y."/>
            <person name="Hase S."/>
            <person name="Sato K."/>
            <person name="Oba Y."/>
            <person name="Sakakibara Y."/>
        </authorList>
    </citation>
    <scope>NUCLEOTIDE SEQUENCE</scope>
</reference>
<accession>A0ABQ0KV53</accession>
<name>A0ABQ0KV53_MYCCL</name>
<protein>
    <submittedName>
        <fullName evidence="1">Uncharacterized protein</fullName>
    </submittedName>
</protein>
<gene>
    <name evidence="1" type="ORF">MCHLO_00515</name>
</gene>
<proteinExistence type="predicted"/>
<dbReference type="EMBL" id="DF838300">
    <property type="protein sequence ID" value="GAT42815.1"/>
    <property type="molecule type" value="Genomic_DNA"/>
</dbReference>
<keyword evidence="2" id="KW-1185">Reference proteome</keyword>
<evidence type="ECO:0000313" key="1">
    <source>
        <dbReference type="EMBL" id="GAT42815.1"/>
    </source>
</evidence>
<evidence type="ECO:0000313" key="2">
    <source>
        <dbReference type="Proteomes" id="UP000815677"/>
    </source>
</evidence>
<organism evidence="1 2">
    <name type="scientific">Mycena chlorophos</name>
    <name type="common">Agaric fungus</name>
    <name type="synonym">Agaricus chlorophos</name>
    <dbReference type="NCBI Taxonomy" id="658473"/>
    <lineage>
        <taxon>Eukaryota</taxon>
        <taxon>Fungi</taxon>
        <taxon>Dikarya</taxon>
        <taxon>Basidiomycota</taxon>
        <taxon>Agaricomycotina</taxon>
        <taxon>Agaricomycetes</taxon>
        <taxon>Agaricomycetidae</taxon>
        <taxon>Agaricales</taxon>
        <taxon>Marasmiineae</taxon>
        <taxon>Mycenaceae</taxon>
        <taxon>Mycena</taxon>
    </lineage>
</organism>
<sequence length="102" mass="11236">MDRVSRRLHTRYPYTAPRLIPSRRSGNYLGSLRLRDFPGQYAPAPTAGRCDLPALRQIAHGGLDGLGLHAQIRDDGFVLANVSGLSFYPPHTSSTTTTCRLN</sequence>
<dbReference type="Proteomes" id="UP000815677">
    <property type="component" value="Unassembled WGS sequence"/>
</dbReference>